<reference evidence="1 2" key="1">
    <citation type="submission" date="2019-08" db="EMBL/GenBank/DDBJ databases">
        <title>Genomes of Subsaximicrobium wynnwilliamsii strains.</title>
        <authorList>
            <person name="Bowman J.P."/>
        </authorList>
    </citation>
    <scope>NUCLEOTIDE SEQUENCE [LARGE SCALE GENOMIC DNA]</scope>
    <source>
        <strain evidence="1 2">2-80-2</strain>
    </source>
</reference>
<dbReference type="Proteomes" id="UP000321578">
    <property type="component" value="Unassembled WGS sequence"/>
</dbReference>
<keyword evidence="2" id="KW-1185">Reference proteome</keyword>
<dbReference type="AlphaFoldDB" id="A0A5C6ZPA1"/>
<name>A0A5C6ZPA1_9FLAO</name>
<dbReference type="OrthoDB" id="1159446at2"/>
<dbReference type="RefSeq" id="WP_147084623.1">
    <property type="nucleotide sequence ID" value="NZ_VORM01000003.1"/>
</dbReference>
<dbReference type="EMBL" id="VORO01000001">
    <property type="protein sequence ID" value="TXD91161.1"/>
    <property type="molecule type" value="Genomic_DNA"/>
</dbReference>
<sequence length="308" mass="33979">MPKVYVLFLLCLVLASCDDGDIIEAELDFDQELKRCGDDESETYVLYDTKLDPNESLTLKFPVAGNRVIFNPTSYGAIKEIEINGVNTSFSYRIYDGDPNNLICQVVPEPGTTIINDYKAAAGAKASFISTFVDDDMDGIPSELEGRGAQAADGSYPDAIDTDGDGLPDYQDADDDNDNVLTINEGVQITEDGQFGEVLDTDGDGTPNYLDNNDDGDLVLTKDEDENGNLTLSDDFDPESEMINVPRFLDDSATESFPQDNLRFTQYRRSVTVRVVILTPNIEILQLSTLIMGDYELNPPLMLPLEEE</sequence>
<evidence type="ECO:0000313" key="1">
    <source>
        <dbReference type="EMBL" id="TXD91161.1"/>
    </source>
</evidence>
<evidence type="ECO:0008006" key="3">
    <source>
        <dbReference type="Google" id="ProtNLM"/>
    </source>
</evidence>
<organism evidence="1 2">
    <name type="scientific">Subsaximicrobium wynnwilliamsii</name>
    <dbReference type="NCBI Taxonomy" id="291179"/>
    <lineage>
        <taxon>Bacteria</taxon>
        <taxon>Pseudomonadati</taxon>
        <taxon>Bacteroidota</taxon>
        <taxon>Flavobacteriia</taxon>
        <taxon>Flavobacteriales</taxon>
        <taxon>Flavobacteriaceae</taxon>
        <taxon>Subsaximicrobium</taxon>
    </lineage>
</organism>
<accession>A0A5C6ZPA1</accession>
<dbReference type="Gene3D" id="4.10.1080.10">
    <property type="entry name" value="TSP type-3 repeat"/>
    <property type="match status" value="1"/>
</dbReference>
<evidence type="ECO:0000313" key="2">
    <source>
        <dbReference type="Proteomes" id="UP000321578"/>
    </source>
</evidence>
<protein>
    <recommendedName>
        <fullName evidence="3">Calcium-binding protein</fullName>
    </recommendedName>
</protein>
<proteinExistence type="predicted"/>
<dbReference type="PROSITE" id="PS51257">
    <property type="entry name" value="PROKAR_LIPOPROTEIN"/>
    <property type="match status" value="1"/>
</dbReference>
<comment type="caution">
    <text evidence="1">The sequence shown here is derived from an EMBL/GenBank/DDBJ whole genome shotgun (WGS) entry which is preliminary data.</text>
</comment>
<dbReference type="GO" id="GO:0005509">
    <property type="term" value="F:calcium ion binding"/>
    <property type="evidence" value="ECO:0007669"/>
    <property type="project" value="InterPro"/>
</dbReference>
<gene>
    <name evidence="1" type="ORF">ESY86_00810</name>
</gene>
<dbReference type="InterPro" id="IPR028974">
    <property type="entry name" value="TSP_type-3_rpt"/>
</dbReference>